<keyword evidence="3" id="KW-1185">Reference proteome</keyword>
<reference evidence="2 3" key="1">
    <citation type="submission" date="2015-02" db="EMBL/GenBank/DDBJ databases">
        <title>Single cell genomics of a rare environmental alphaproteobacterium provides unique insights into Rickettsiaceae evolution.</title>
        <authorList>
            <person name="Martijn J."/>
            <person name="Schulz F."/>
            <person name="Zaremba-Niedzwiedzka K."/>
            <person name="Viklund J."/>
            <person name="Stepanauskas R."/>
            <person name="Andersson S.G.E."/>
            <person name="Horn M."/>
            <person name="Guy L."/>
            <person name="Ettema T.J.G."/>
        </authorList>
    </citation>
    <scope>NUCLEOTIDE SEQUENCE [LARGE SCALE GENOMIC DNA]</scope>
    <source>
        <strain evidence="2 3">SCGC AAA041-L04</strain>
    </source>
</reference>
<dbReference type="PATRIC" id="fig|1607817.3.peg.224"/>
<dbReference type="InterPro" id="IPR036101">
    <property type="entry name" value="CarD-like/TRCF_RID_sf"/>
</dbReference>
<name>A0A0F5MRG4_9RICK</name>
<dbReference type="Pfam" id="PF21095">
    <property type="entry name" value="CarD_C"/>
    <property type="match status" value="1"/>
</dbReference>
<dbReference type="InterPro" id="IPR003711">
    <property type="entry name" value="CarD-like/TRCF_RID"/>
</dbReference>
<dbReference type="PANTHER" id="PTHR38447">
    <property type="entry name" value="TRANSCRIPTION FACTOR YDEB-RELATED"/>
    <property type="match status" value="1"/>
</dbReference>
<comment type="caution">
    <text evidence="2">The sequence shown here is derived from an EMBL/GenBank/DDBJ whole genome shotgun (WGS) entry which is preliminary data.</text>
</comment>
<evidence type="ECO:0000259" key="1">
    <source>
        <dbReference type="SMART" id="SM01058"/>
    </source>
</evidence>
<dbReference type="Gene3D" id="1.20.58.1290">
    <property type="entry name" value="CarD-like, C-terminal domain"/>
    <property type="match status" value="1"/>
</dbReference>
<evidence type="ECO:0000313" key="3">
    <source>
        <dbReference type="Proteomes" id="UP000033358"/>
    </source>
</evidence>
<dbReference type="Gene3D" id="2.40.10.170">
    <property type="match status" value="1"/>
</dbReference>
<dbReference type="GO" id="GO:0009303">
    <property type="term" value="P:rRNA transcription"/>
    <property type="evidence" value="ECO:0007669"/>
    <property type="project" value="TreeGrafter"/>
</dbReference>
<organism evidence="2 3">
    <name type="scientific">Candidatus Arcanibacter lacustris</name>
    <dbReference type="NCBI Taxonomy" id="1607817"/>
    <lineage>
        <taxon>Bacteria</taxon>
        <taxon>Pseudomonadati</taxon>
        <taxon>Pseudomonadota</taxon>
        <taxon>Alphaproteobacteria</taxon>
        <taxon>Rickettsiales</taxon>
        <taxon>Candidatus Arcanibacter</taxon>
    </lineage>
</organism>
<dbReference type="EMBL" id="JYHA01000031">
    <property type="protein sequence ID" value="KKB96667.1"/>
    <property type="molecule type" value="Genomic_DNA"/>
</dbReference>
<dbReference type="InterPro" id="IPR052531">
    <property type="entry name" value="CarD-like_regulator"/>
</dbReference>
<dbReference type="Proteomes" id="UP000033358">
    <property type="component" value="Unassembled WGS sequence"/>
</dbReference>
<dbReference type="InterPro" id="IPR048792">
    <property type="entry name" value="CarD_C"/>
</dbReference>
<dbReference type="InterPro" id="IPR042215">
    <property type="entry name" value="CarD-like_C"/>
</dbReference>
<dbReference type="SUPFAM" id="SSF141259">
    <property type="entry name" value="CarD-like"/>
    <property type="match status" value="1"/>
</dbReference>
<protein>
    <submittedName>
        <fullName evidence="2">RNA polymerase-binding transcription factor CarD</fullName>
    </submittedName>
</protein>
<dbReference type="AlphaFoldDB" id="A0A0F5MRG4"/>
<dbReference type="Pfam" id="PF02559">
    <property type="entry name" value="CarD_TRCF_RID"/>
    <property type="match status" value="1"/>
</dbReference>
<evidence type="ECO:0000313" key="2">
    <source>
        <dbReference type="EMBL" id="KKB96667.1"/>
    </source>
</evidence>
<accession>A0A0F5MRG4</accession>
<sequence length="168" mass="18515">MSDIATFYVGDRVVYPAHGVGQIMGEESQLIGGLEISVFVISFVKEKMTLRIPVKRAAATGLRQLSSDNEVQKVMSILQGKPKSSKGMWSRRAQEYEGKINSGDITSIAEVVRDLHKNVDDPERSYSERVIYESAFNRLASELAAVGNIESASASERISEILKDKYAA</sequence>
<dbReference type="SMART" id="SM01058">
    <property type="entry name" value="CarD_TRCF"/>
    <property type="match status" value="1"/>
</dbReference>
<proteinExistence type="predicted"/>
<feature type="domain" description="CarD-like/TRCF RNAP-interacting" evidence="1">
    <location>
        <begin position="6"/>
        <end position="116"/>
    </location>
</feature>
<gene>
    <name evidence="2" type="primary">carD</name>
    <name evidence="2" type="ORF">SZ25_00223</name>
</gene>
<dbReference type="PANTHER" id="PTHR38447:SF1">
    <property type="entry name" value="RNA POLYMERASE-BINDING TRANSCRIPTION FACTOR CARD"/>
    <property type="match status" value="1"/>
</dbReference>